<protein>
    <submittedName>
        <fullName evidence="2">Amidohydro_3 domain-containing protein</fullName>
    </submittedName>
</protein>
<reference evidence="1" key="1">
    <citation type="submission" date="2012-09" db="EMBL/GenBank/DDBJ databases">
        <authorList>
            <person name="Martin A.A."/>
        </authorList>
    </citation>
    <scope>NUCLEOTIDE SEQUENCE</scope>
</reference>
<sequence>MLRIRGLLLFHFICYGIALQIIYKARVGERVVLDHGPRVRTWKRMRSVVMEEMIKRCSRYERGAICHGFVDEDGLPAIPATTAYVDRNGYLIIDPFVATDVGMYWSPEQIPWMVRNVYYKAPSWTYYTLEVKE</sequence>
<accession>A0A0K0D018</accession>
<keyword evidence="1" id="KW-1185">Reference proteome</keyword>
<dbReference type="AlphaFoldDB" id="A0A0K0D018"/>
<evidence type="ECO:0000313" key="1">
    <source>
        <dbReference type="Proteomes" id="UP000035642"/>
    </source>
</evidence>
<name>A0A0K0D018_ANGCA</name>
<reference evidence="2" key="2">
    <citation type="submission" date="2017-02" db="UniProtKB">
        <authorList>
            <consortium name="WormBaseParasite"/>
        </authorList>
    </citation>
    <scope>IDENTIFICATION</scope>
</reference>
<dbReference type="Proteomes" id="UP000035642">
    <property type="component" value="Unassembled WGS sequence"/>
</dbReference>
<dbReference type="WBParaSite" id="ACAC_0000338501-mRNA-1">
    <property type="protein sequence ID" value="ACAC_0000338501-mRNA-1"/>
    <property type="gene ID" value="ACAC_0000338501"/>
</dbReference>
<evidence type="ECO:0000313" key="2">
    <source>
        <dbReference type="WBParaSite" id="ACAC_0000338501-mRNA-1"/>
    </source>
</evidence>
<proteinExistence type="predicted"/>
<organism evidence="1 2">
    <name type="scientific">Angiostrongylus cantonensis</name>
    <name type="common">Rat lungworm</name>
    <dbReference type="NCBI Taxonomy" id="6313"/>
    <lineage>
        <taxon>Eukaryota</taxon>
        <taxon>Metazoa</taxon>
        <taxon>Ecdysozoa</taxon>
        <taxon>Nematoda</taxon>
        <taxon>Chromadorea</taxon>
        <taxon>Rhabditida</taxon>
        <taxon>Rhabditina</taxon>
        <taxon>Rhabditomorpha</taxon>
        <taxon>Strongyloidea</taxon>
        <taxon>Metastrongylidae</taxon>
        <taxon>Angiostrongylus</taxon>
    </lineage>
</organism>